<dbReference type="GO" id="GO:0003735">
    <property type="term" value="F:structural constituent of ribosome"/>
    <property type="evidence" value="ECO:0007669"/>
    <property type="project" value="InterPro"/>
</dbReference>
<feature type="domain" description="Large ribosomal subunit protein uL11 N-terminal" evidence="5">
    <location>
        <begin position="10"/>
        <end position="66"/>
    </location>
</feature>
<dbReference type="SUPFAM" id="SSF54747">
    <property type="entry name" value="Ribosomal L11/L12e N-terminal domain"/>
    <property type="match status" value="1"/>
</dbReference>
<dbReference type="AlphaFoldDB" id="A0A5C1H7B1"/>
<evidence type="ECO:0000256" key="1">
    <source>
        <dbReference type="ARBA" id="ARBA00010537"/>
    </source>
</evidence>
<dbReference type="GO" id="GO:0015934">
    <property type="term" value="C:large ribosomal subunit"/>
    <property type="evidence" value="ECO:0007669"/>
    <property type="project" value="TreeGrafter"/>
</dbReference>
<dbReference type="Pfam" id="PF03946">
    <property type="entry name" value="Ribosomal_L11_N"/>
    <property type="match status" value="1"/>
</dbReference>
<evidence type="ECO:0000256" key="3">
    <source>
        <dbReference type="ARBA" id="ARBA00023274"/>
    </source>
</evidence>
<dbReference type="EMBL" id="MK573199">
    <property type="protein sequence ID" value="QEM01560.1"/>
    <property type="molecule type" value="Genomic_DNA"/>
</dbReference>
<dbReference type="SMART" id="SM00649">
    <property type="entry name" value="RL11"/>
    <property type="match status" value="1"/>
</dbReference>
<dbReference type="SUPFAM" id="SSF46906">
    <property type="entry name" value="Ribosomal protein L11, C-terminal domain"/>
    <property type="match status" value="1"/>
</dbReference>
<keyword evidence="2 6" id="KW-0689">Ribosomal protein</keyword>
<evidence type="ECO:0000256" key="4">
    <source>
        <dbReference type="SAM" id="SignalP"/>
    </source>
</evidence>
<accession>A0A5C1H7B1</accession>
<comment type="similarity">
    <text evidence="1">Belongs to the universal ribosomal protein uL11 family.</text>
</comment>
<dbReference type="InterPro" id="IPR036769">
    <property type="entry name" value="Ribosomal_uL11_C_sf"/>
</dbReference>
<dbReference type="Gene3D" id="3.30.1550.10">
    <property type="entry name" value="Ribosomal protein L11/L12, N-terminal domain"/>
    <property type="match status" value="1"/>
</dbReference>
<name>A0A5C1H7B1_9APIC</name>
<sequence>MIKKLISTIILHLKAAQAQPNSFLGSILGPYGINIINFCKEYNSITSSFQDLIVPVNILIYSDKTYVLKLKTPTTYSLINKYINENSKRNLTKEQINKIIKIKIKDFPLLNISNIKKNIYQIARSLRVTYEF</sequence>
<evidence type="ECO:0000259" key="5">
    <source>
        <dbReference type="Pfam" id="PF03946"/>
    </source>
</evidence>
<dbReference type="PANTHER" id="PTHR11661">
    <property type="entry name" value="60S RIBOSOMAL PROTEIN L12"/>
    <property type="match status" value="1"/>
</dbReference>
<reference evidence="6" key="1">
    <citation type="journal article" date="2019" name="Genome Biol. Evol.">
        <title>Nephromyces represents a diverse and novel lineage of the Apicomplexa that has retained apicoplasts.</title>
        <authorList>
            <person name="Munoz-Gomez S.A."/>
            <person name="Durnin K."/>
            <person name="Eme L."/>
            <person name="Paight C."/>
            <person name="Lane C.E."/>
            <person name="Saffo M.B."/>
            <person name="Slamovits C.H."/>
        </authorList>
    </citation>
    <scope>NUCLEOTIDE SEQUENCE</scope>
    <source>
        <strain evidence="6">439</strain>
    </source>
</reference>
<dbReference type="InterPro" id="IPR000911">
    <property type="entry name" value="Ribosomal_uL11"/>
</dbReference>
<organism evidence="6">
    <name type="scientific">Nephromyces sp. ex Molgula occidentalis</name>
    <dbReference type="NCBI Taxonomy" id="2544991"/>
    <lineage>
        <taxon>Eukaryota</taxon>
        <taxon>Sar</taxon>
        <taxon>Alveolata</taxon>
        <taxon>Apicomplexa</taxon>
        <taxon>Aconoidasida</taxon>
        <taxon>Nephromycida</taxon>
        <taxon>Nephromyces</taxon>
    </lineage>
</organism>
<keyword evidence="4" id="KW-0732">Signal</keyword>
<dbReference type="InterPro" id="IPR020784">
    <property type="entry name" value="Ribosomal_uL11_N"/>
</dbReference>
<keyword evidence="3" id="KW-0687">Ribonucleoprotein</keyword>
<dbReference type="PANTHER" id="PTHR11661:SF1">
    <property type="entry name" value="LARGE RIBOSOMAL SUBUNIT PROTEIN UL11M"/>
    <property type="match status" value="1"/>
</dbReference>
<evidence type="ECO:0000313" key="6">
    <source>
        <dbReference type="EMBL" id="QEM01560.1"/>
    </source>
</evidence>
<proteinExistence type="inferred from homology"/>
<dbReference type="InterPro" id="IPR036796">
    <property type="entry name" value="Ribosomal_uL11_N_sf"/>
</dbReference>
<feature type="chain" id="PRO_5022760429" evidence="4">
    <location>
        <begin position="19"/>
        <end position="132"/>
    </location>
</feature>
<gene>
    <name evidence="6" type="primary">rpl11</name>
</gene>
<dbReference type="GO" id="GO:0006412">
    <property type="term" value="P:translation"/>
    <property type="evidence" value="ECO:0007669"/>
    <property type="project" value="InterPro"/>
</dbReference>
<protein>
    <submittedName>
        <fullName evidence="6">50S ribosomal protein L11</fullName>
    </submittedName>
</protein>
<dbReference type="GO" id="GO:0070180">
    <property type="term" value="F:large ribosomal subunit rRNA binding"/>
    <property type="evidence" value="ECO:0007669"/>
    <property type="project" value="TreeGrafter"/>
</dbReference>
<feature type="signal peptide" evidence="4">
    <location>
        <begin position="1"/>
        <end position="18"/>
    </location>
</feature>
<dbReference type="HAMAP" id="MF_00736">
    <property type="entry name" value="Ribosomal_uL11"/>
    <property type="match status" value="1"/>
</dbReference>
<evidence type="ECO:0000256" key="2">
    <source>
        <dbReference type="ARBA" id="ARBA00022980"/>
    </source>
</evidence>